<protein>
    <submittedName>
        <fullName evidence="1">Prenyltransferase and squalene oxidase repeat-containing protein</fullName>
    </submittedName>
</protein>
<accession>A0A1H9ZBE9</accession>
<dbReference type="InterPro" id="IPR008930">
    <property type="entry name" value="Terpenoid_cyclase/PrenylTrfase"/>
</dbReference>
<dbReference type="Gene3D" id="1.50.10.20">
    <property type="match status" value="2"/>
</dbReference>
<dbReference type="EMBL" id="FOHQ01000002">
    <property type="protein sequence ID" value="SES78942.1"/>
    <property type="molecule type" value="Genomic_DNA"/>
</dbReference>
<gene>
    <name evidence="1" type="ORF">SAMN04488587_1002</name>
</gene>
<organism evidence="1 2">
    <name type="scientific">Methanococcoides vulcani</name>
    <dbReference type="NCBI Taxonomy" id="1353158"/>
    <lineage>
        <taxon>Archaea</taxon>
        <taxon>Methanobacteriati</taxon>
        <taxon>Methanobacteriota</taxon>
        <taxon>Stenosarchaea group</taxon>
        <taxon>Methanomicrobia</taxon>
        <taxon>Methanosarcinales</taxon>
        <taxon>Methanosarcinaceae</taxon>
        <taxon>Methanococcoides</taxon>
    </lineage>
</organism>
<dbReference type="SUPFAM" id="SSF48239">
    <property type="entry name" value="Terpenoid cyclases/Protein prenyltransferases"/>
    <property type="match status" value="1"/>
</dbReference>
<sequence length="256" mass="28981">MVKTLNNDACIIYRMEDAIERAFTWTARQDPSTAKELSRLIAACELWNVENDYSSRLIRLRTGNNWNGSIRETARACSALASSDIDLEDSSRWLISRQESNGSWENDVYDTTYALIALADMGIHDPEGCSWLVENYDEKWEHVGTTSLIITALIEQGHLIKEDPFADLIKERARWVLSERKEDGGWKFISTSNLVIQALSIAGFKEELEESERWLLARQNANGSWGKGEGDVTATALSLITLGISKNNRIYKKKTD</sequence>
<keyword evidence="2" id="KW-1185">Reference proteome</keyword>
<dbReference type="GO" id="GO:0016740">
    <property type="term" value="F:transferase activity"/>
    <property type="evidence" value="ECO:0007669"/>
    <property type="project" value="UniProtKB-KW"/>
</dbReference>
<dbReference type="RefSeq" id="WP_244624827.1">
    <property type="nucleotide sequence ID" value="NZ_CAAGSJ010000001.1"/>
</dbReference>
<evidence type="ECO:0000313" key="2">
    <source>
        <dbReference type="Proteomes" id="UP000243338"/>
    </source>
</evidence>
<name>A0A1H9ZBE9_9EURY</name>
<dbReference type="Proteomes" id="UP000243338">
    <property type="component" value="Unassembled WGS sequence"/>
</dbReference>
<proteinExistence type="predicted"/>
<dbReference type="STRING" id="1353158.SAMN04488587_1002"/>
<keyword evidence="1" id="KW-0808">Transferase</keyword>
<reference evidence="2" key="1">
    <citation type="submission" date="2016-10" db="EMBL/GenBank/DDBJ databases">
        <authorList>
            <person name="Varghese N."/>
            <person name="Submissions S."/>
        </authorList>
    </citation>
    <scope>NUCLEOTIDE SEQUENCE [LARGE SCALE GENOMIC DNA]</scope>
    <source>
        <strain evidence="2">SLH 33</strain>
    </source>
</reference>
<dbReference type="AlphaFoldDB" id="A0A1H9ZBE9"/>
<dbReference type="CDD" id="cd00688">
    <property type="entry name" value="ISOPREN_C2_like"/>
    <property type="match status" value="1"/>
</dbReference>
<evidence type="ECO:0000313" key="1">
    <source>
        <dbReference type="EMBL" id="SES78942.1"/>
    </source>
</evidence>